<dbReference type="Proteomes" id="UP000754644">
    <property type="component" value="Unassembled WGS sequence"/>
</dbReference>
<dbReference type="EMBL" id="JABMOJ010000413">
    <property type="protein sequence ID" value="NQV65862.1"/>
    <property type="molecule type" value="Genomic_DNA"/>
</dbReference>
<dbReference type="AlphaFoldDB" id="A0A972VZH2"/>
<sequence length="198" mass="21950">MYIPPYFAVTDRDEIFAFIEANAFGQLISIVDGRHCATHIPFLLSKDKSCLLTHVARQNPQHLEIEGQEALVTLAGPHGYISPSWYAGAGVPTWNYQAVHLYGQCRLITDPQQLSATVEGLAEKYESGFAEPWQPQYGSSMLSAIIGIEIAISDIQCQYKLSQNRSAEDQERVIQQLQSADALALAEAMAKARVKPQR</sequence>
<dbReference type="PANTHER" id="PTHR35802">
    <property type="entry name" value="PROTEASE SYNTHASE AND SPORULATION PROTEIN PAI 2"/>
    <property type="match status" value="1"/>
</dbReference>
<evidence type="ECO:0000313" key="2">
    <source>
        <dbReference type="Proteomes" id="UP000754644"/>
    </source>
</evidence>
<dbReference type="PIRSF" id="PIRSF010372">
    <property type="entry name" value="PaiB"/>
    <property type="match status" value="1"/>
</dbReference>
<organism evidence="1 2">
    <name type="scientific">SAR86 cluster bacterium</name>
    <dbReference type="NCBI Taxonomy" id="2030880"/>
    <lineage>
        <taxon>Bacteria</taxon>
        <taxon>Pseudomonadati</taxon>
        <taxon>Pseudomonadota</taxon>
        <taxon>Gammaproteobacteria</taxon>
        <taxon>SAR86 cluster</taxon>
    </lineage>
</organism>
<dbReference type="SUPFAM" id="SSF50475">
    <property type="entry name" value="FMN-binding split barrel"/>
    <property type="match status" value="1"/>
</dbReference>
<dbReference type="Gene3D" id="2.30.110.10">
    <property type="entry name" value="Electron Transport, Fmn-binding Protein, Chain A"/>
    <property type="match status" value="1"/>
</dbReference>
<dbReference type="PANTHER" id="PTHR35802:SF1">
    <property type="entry name" value="PROTEASE SYNTHASE AND SPORULATION PROTEIN PAI 2"/>
    <property type="match status" value="1"/>
</dbReference>
<proteinExistence type="predicted"/>
<dbReference type="InterPro" id="IPR007396">
    <property type="entry name" value="TR_PAI2-type"/>
</dbReference>
<dbReference type="Pfam" id="PF04299">
    <property type="entry name" value="FMN_bind_2"/>
    <property type="match status" value="1"/>
</dbReference>
<protein>
    <submittedName>
        <fullName evidence="1">FMN-binding negative transcriptional regulator</fullName>
    </submittedName>
</protein>
<evidence type="ECO:0000313" key="1">
    <source>
        <dbReference type="EMBL" id="NQV65862.1"/>
    </source>
</evidence>
<accession>A0A972VZH2</accession>
<name>A0A972VZH2_9GAMM</name>
<comment type="caution">
    <text evidence="1">The sequence shown here is derived from an EMBL/GenBank/DDBJ whole genome shotgun (WGS) entry which is preliminary data.</text>
</comment>
<reference evidence="1" key="1">
    <citation type="submission" date="2020-05" db="EMBL/GenBank/DDBJ databases">
        <title>Sulfur intermediates as new biogeochemical hubs in an aquatic model microbial ecosystem.</title>
        <authorList>
            <person name="Vigneron A."/>
        </authorList>
    </citation>
    <scope>NUCLEOTIDE SEQUENCE</scope>
    <source>
        <strain evidence="1">Bin.250</strain>
    </source>
</reference>
<gene>
    <name evidence="1" type="ORF">HQ497_10915</name>
</gene>
<dbReference type="InterPro" id="IPR012349">
    <property type="entry name" value="Split_barrel_FMN-bd"/>
</dbReference>